<organism evidence="2 3">
    <name type="scientific">Solibacillus silvestris (strain StLB046)</name>
    <name type="common">Bacillus silvestris</name>
    <dbReference type="NCBI Taxonomy" id="1002809"/>
    <lineage>
        <taxon>Bacteria</taxon>
        <taxon>Bacillati</taxon>
        <taxon>Bacillota</taxon>
        <taxon>Bacilli</taxon>
        <taxon>Bacillales</taxon>
        <taxon>Caryophanaceae</taxon>
        <taxon>Solibacillus</taxon>
    </lineage>
</organism>
<dbReference type="eggNOG" id="ENOG503001F">
    <property type="taxonomic scope" value="Bacteria"/>
</dbReference>
<sequence length="182" mass="21631">MIRYKYNDKEIDAILKHLTIIMDTREKSALHILEYFKQKNIAMKVQKLDTGDYSFMIPSNDETIKYGITRDLYFNSFVERKNSLDEICGNLQKDTQQAFINELIRSQDSKFVLFVEDPNFDENLAKGNYRSKYDPKALKGRLESFKAKYNFEIVPMSKNIIAHNLYHRFLYQARHYLKNGVF</sequence>
<dbReference type="KEGG" id="siv:SSIL_1405"/>
<dbReference type="HOGENOM" id="CLU_118021_0_0_9"/>
<dbReference type="RefSeq" id="WP_014823281.1">
    <property type="nucleotide sequence ID" value="NC_018065.1"/>
</dbReference>
<evidence type="ECO:0000313" key="3">
    <source>
        <dbReference type="Proteomes" id="UP000006691"/>
    </source>
</evidence>
<dbReference type="AlphaFoldDB" id="F2F2J0"/>
<reference evidence="3" key="1">
    <citation type="submission" date="2011-04" db="EMBL/GenBank/DDBJ databases">
        <title>Genome sequence of Solibacillus silvestris StLB046.</title>
        <authorList>
            <person name="Morohoshi T."/>
            <person name="Someya N."/>
            <person name="Ikeda T."/>
        </authorList>
    </citation>
    <scope>NUCLEOTIDE SEQUENCE [LARGE SCALE GENOMIC DNA]</scope>
    <source>
        <strain evidence="3">StLB046</strain>
    </source>
</reference>
<keyword evidence="3" id="KW-1185">Reference proteome</keyword>
<dbReference type="Gene3D" id="3.40.50.10130">
    <property type="match status" value="1"/>
</dbReference>
<feature type="domain" description="ERCC4" evidence="1">
    <location>
        <begin position="19"/>
        <end position="119"/>
    </location>
</feature>
<dbReference type="PATRIC" id="fig|1002809.3.peg.1417"/>
<proteinExistence type="predicted"/>
<evidence type="ECO:0000313" key="2">
    <source>
        <dbReference type="EMBL" id="BAK15828.1"/>
    </source>
</evidence>
<dbReference type="InterPro" id="IPR011335">
    <property type="entry name" value="Restrct_endonuc-II-like"/>
</dbReference>
<dbReference type="GO" id="GO:0006259">
    <property type="term" value="P:DNA metabolic process"/>
    <property type="evidence" value="ECO:0007669"/>
    <property type="project" value="UniProtKB-ARBA"/>
</dbReference>
<dbReference type="EMBL" id="AP012157">
    <property type="protein sequence ID" value="BAK15828.1"/>
    <property type="molecule type" value="Genomic_DNA"/>
</dbReference>
<accession>F2F2J0</accession>
<dbReference type="Pfam" id="PF02732">
    <property type="entry name" value="ERCC4"/>
    <property type="match status" value="1"/>
</dbReference>
<dbReference type="SUPFAM" id="SSF52980">
    <property type="entry name" value="Restriction endonuclease-like"/>
    <property type="match status" value="1"/>
</dbReference>
<dbReference type="GO" id="GO:0003677">
    <property type="term" value="F:DNA binding"/>
    <property type="evidence" value="ECO:0007669"/>
    <property type="project" value="InterPro"/>
</dbReference>
<name>F2F2J0_SOLSS</name>
<dbReference type="Proteomes" id="UP000006691">
    <property type="component" value="Chromosome"/>
</dbReference>
<dbReference type="GO" id="GO:0004518">
    <property type="term" value="F:nuclease activity"/>
    <property type="evidence" value="ECO:0007669"/>
    <property type="project" value="InterPro"/>
</dbReference>
<gene>
    <name evidence="2" type="ordered locus">SSIL_1405</name>
</gene>
<protein>
    <submittedName>
        <fullName evidence="2">ERCC4-type nuclease</fullName>
    </submittedName>
</protein>
<dbReference type="InterPro" id="IPR006166">
    <property type="entry name" value="ERCC4_domain"/>
</dbReference>
<dbReference type="SMART" id="SM00891">
    <property type="entry name" value="ERCC4"/>
    <property type="match status" value="1"/>
</dbReference>
<reference evidence="2 3" key="2">
    <citation type="journal article" date="2012" name="J. Biosci. Bioeng.">
        <title>Complete genome sequence and characterization of the N-acylhomoserine lactone-degrading gene of the potato leaf-associated Solibacillus silvestris.</title>
        <authorList>
            <person name="Morohoshi T."/>
            <person name="Tominaga Y."/>
            <person name="Someya N."/>
            <person name="Ikeda T."/>
        </authorList>
    </citation>
    <scope>NUCLEOTIDE SEQUENCE [LARGE SCALE GENOMIC DNA]</scope>
    <source>
        <strain evidence="2 3">StLB046</strain>
    </source>
</reference>
<evidence type="ECO:0000259" key="1">
    <source>
        <dbReference type="SMART" id="SM00891"/>
    </source>
</evidence>